<feature type="compositionally biased region" description="Basic residues" evidence="1">
    <location>
        <begin position="75"/>
        <end position="88"/>
    </location>
</feature>
<sequence>MAFCSSTRNSPIQRRDIQCNAYDKGKRIGNYHDLYLPNFGMMEFELFKDIWPVIKKGNHEEVVKGTSKAEDAKRGAKKKMTKSLRRKA</sequence>
<proteinExistence type="predicted"/>
<gene>
    <name evidence="2" type="ORF">G2W53_037131</name>
</gene>
<comment type="caution">
    <text evidence="2">The sequence shown here is derived from an EMBL/GenBank/DDBJ whole genome shotgun (WGS) entry which is preliminary data.</text>
</comment>
<dbReference type="Proteomes" id="UP000634136">
    <property type="component" value="Unassembled WGS sequence"/>
</dbReference>
<organism evidence="2 3">
    <name type="scientific">Senna tora</name>
    <dbReference type="NCBI Taxonomy" id="362788"/>
    <lineage>
        <taxon>Eukaryota</taxon>
        <taxon>Viridiplantae</taxon>
        <taxon>Streptophyta</taxon>
        <taxon>Embryophyta</taxon>
        <taxon>Tracheophyta</taxon>
        <taxon>Spermatophyta</taxon>
        <taxon>Magnoliopsida</taxon>
        <taxon>eudicotyledons</taxon>
        <taxon>Gunneridae</taxon>
        <taxon>Pentapetalae</taxon>
        <taxon>rosids</taxon>
        <taxon>fabids</taxon>
        <taxon>Fabales</taxon>
        <taxon>Fabaceae</taxon>
        <taxon>Caesalpinioideae</taxon>
        <taxon>Cassia clade</taxon>
        <taxon>Senna</taxon>
    </lineage>
</organism>
<dbReference type="AlphaFoldDB" id="A0A834SVQ5"/>
<dbReference type="EMBL" id="JAAIUW010000011">
    <property type="protein sequence ID" value="KAF7810388.1"/>
    <property type="molecule type" value="Genomic_DNA"/>
</dbReference>
<accession>A0A834SVQ5</accession>
<keyword evidence="3" id="KW-1185">Reference proteome</keyword>
<evidence type="ECO:0000256" key="1">
    <source>
        <dbReference type="SAM" id="MobiDB-lite"/>
    </source>
</evidence>
<evidence type="ECO:0000313" key="2">
    <source>
        <dbReference type="EMBL" id="KAF7810388.1"/>
    </source>
</evidence>
<feature type="region of interest" description="Disordered" evidence="1">
    <location>
        <begin position="64"/>
        <end position="88"/>
    </location>
</feature>
<evidence type="ECO:0000313" key="3">
    <source>
        <dbReference type="Proteomes" id="UP000634136"/>
    </source>
</evidence>
<name>A0A834SVQ5_9FABA</name>
<reference evidence="2" key="1">
    <citation type="submission" date="2020-09" db="EMBL/GenBank/DDBJ databases">
        <title>Genome-Enabled Discovery of Anthraquinone Biosynthesis in Senna tora.</title>
        <authorList>
            <person name="Kang S.-H."/>
            <person name="Pandey R.P."/>
            <person name="Lee C.-M."/>
            <person name="Sim J.-S."/>
            <person name="Jeong J.-T."/>
            <person name="Choi B.-S."/>
            <person name="Jung M."/>
            <person name="Ginzburg D."/>
            <person name="Zhao K."/>
            <person name="Won S.Y."/>
            <person name="Oh T.-J."/>
            <person name="Yu Y."/>
            <person name="Kim N.-H."/>
            <person name="Lee O.R."/>
            <person name="Lee T.-H."/>
            <person name="Bashyal P."/>
            <person name="Kim T.-S."/>
            <person name="Lee W.-H."/>
            <person name="Kawkins C."/>
            <person name="Kim C.-K."/>
            <person name="Kim J.S."/>
            <person name="Ahn B.O."/>
            <person name="Rhee S.Y."/>
            <person name="Sohng J.K."/>
        </authorList>
    </citation>
    <scope>NUCLEOTIDE SEQUENCE</scope>
    <source>
        <tissue evidence="2">Leaf</tissue>
    </source>
</reference>
<feature type="compositionally biased region" description="Basic and acidic residues" evidence="1">
    <location>
        <begin position="64"/>
        <end position="74"/>
    </location>
</feature>
<protein>
    <submittedName>
        <fullName evidence="2">Uncharacterized protein</fullName>
    </submittedName>
</protein>